<dbReference type="EMBL" id="CATQJL010000316">
    <property type="protein sequence ID" value="CAJ0606208.1"/>
    <property type="molecule type" value="Genomic_DNA"/>
</dbReference>
<protein>
    <submittedName>
        <fullName evidence="1">Uncharacterized protein</fullName>
    </submittedName>
</protein>
<evidence type="ECO:0000313" key="2">
    <source>
        <dbReference type="Proteomes" id="UP001176961"/>
    </source>
</evidence>
<dbReference type="AlphaFoldDB" id="A0AA36H904"/>
<comment type="caution">
    <text evidence="1">The sequence shown here is derived from an EMBL/GenBank/DDBJ whole genome shotgun (WGS) entry which is preliminary data.</text>
</comment>
<name>A0AA36H904_CYLNA</name>
<accession>A0AA36H904</accession>
<keyword evidence="2" id="KW-1185">Reference proteome</keyword>
<dbReference type="Proteomes" id="UP001176961">
    <property type="component" value="Unassembled WGS sequence"/>
</dbReference>
<gene>
    <name evidence="1" type="ORF">CYNAS_LOCUS18191</name>
</gene>
<reference evidence="1" key="1">
    <citation type="submission" date="2023-07" db="EMBL/GenBank/DDBJ databases">
        <authorList>
            <consortium name="CYATHOMIX"/>
        </authorList>
    </citation>
    <scope>NUCLEOTIDE SEQUENCE</scope>
    <source>
        <strain evidence="1">N/A</strain>
    </source>
</reference>
<sequence length="97" mass="11686">MFHDRKEKRKKHFDGTQELNLEGPKFDWFDTLKTPLILDKCKKNEAWHHETALITSEQVIDSHLEKRKKSVEHDYRVRLRQLQEIANSLNKSLQTFI</sequence>
<proteinExistence type="predicted"/>
<evidence type="ECO:0000313" key="1">
    <source>
        <dbReference type="EMBL" id="CAJ0606208.1"/>
    </source>
</evidence>
<organism evidence="1 2">
    <name type="scientific">Cylicocyclus nassatus</name>
    <name type="common">Nematode worm</name>
    <dbReference type="NCBI Taxonomy" id="53992"/>
    <lineage>
        <taxon>Eukaryota</taxon>
        <taxon>Metazoa</taxon>
        <taxon>Ecdysozoa</taxon>
        <taxon>Nematoda</taxon>
        <taxon>Chromadorea</taxon>
        <taxon>Rhabditida</taxon>
        <taxon>Rhabditina</taxon>
        <taxon>Rhabditomorpha</taxon>
        <taxon>Strongyloidea</taxon>
        <taxon>Strongylidae</taxon>
        <taxon>Cylicocyclus</taxon>
    </lineage>
</organism>